<dbReference type="Proteomes" id="UP001166251">
    <property type="component" value="Unassembled WGS sequence"/>
</dbReference>
<proteinExistence type="predicted"/>
<dbReference type="EMBL" id="JAHZSS010000021">
    <property type="protein sequence ID" value="MBW8192338.1"/>
    <property type="molecule type" value="Genomic_DNA"/>
</dbReference>
<keyword evidence="1" id="KW-0175">Coiled coil</keyword>
<evidence type="ECO:0000256" key="1">
    <source>
        <dbReference type="SAM" id="Coils"/>
    </source>
</evidence>
<accession>A0ABS7EKD4</accession>
<protein>
    <submittedName>
        <fullName evidence="2">Uncharacterized protein</fullName>
    </submittedName>
</protein>
<dbReference type="InterPro" id="IPR045500">
    <property type="entry name" value="DUF6491"/>
</dbReference>
<sequence length="147" mass="16377">MQHLKLTLLVVFAVIITGCAGTGSRQVEADYDFPELTNVERFFPSRSFSMSPMNDQVIMLSDTINTKYILVLARPDSAFKFHGGIGIVRRGNDIVAGQTRLYALDTAIKVGIPIRTIYKVDGKEELERVRQMVKDAKAKADAANERN</sequence>
<comment type="caution">
    <text evidence="2">The sequence shown here is derived from an EMBL/GenBank/DDBJ whole genome shotgun (WGS) entry which is preliminary data.</text>
</comment>
<gene>
    <name evidence="2" type="ORF">K0504_14970</name>
</gene>
<feature type="coiled-coil region" evidence="1">
    <location>
        <begin position="119"/>
        <end position="146"/>
    </location>
</feature>
<dbReference type="RefSeq" id="WP_220104959.1">
    <property type="nucleotide sequence ID" value="NZ_JAHZSS010000021.1"/>
</dbReference>
<reference evidence="2" key="1">
    <citation type="submission" date="2021-07" db="EMBL/GenBank/DDBJ databases">
        <title>Neiella marina sp. nov., isolated from the intestinal content of sea cucumber Apostichopus japonicus.</title>
        <authorList>
            <person name="Bai X."/>
        </authorList>
    </citation>
    <scope>NUCLEOTIDE SEQUENCE</scope>
    <source>
        <strain evidence="2">126</strain>
    </source>
</reference>
<name>A0ABS7EKD4_9GAMM</name>
<dbReference type="PROSITE" id="PS51257">
    <property type="entry name" value="PROKAR_LIPOPROTEIN"/>
    <property type="match status" value="1"/>
</dbReference>
<dbReference type="Pfam" id="PF20101">
    <property type="entry name" value="DUF6491"/>
    <property type="match status" value="1"/>
</dbReference>
<organism evidence="2 3">
    <name type="scientific">Neiella holothuriorum</name>
    <dbReference type="NCBI Taxonomy" id="2870530"/>
    <lineage>
        <taxon>Bacteria</taxon>
        <taxon>Pseudomonadati</taxon>
        <taxon>Pseudomonadota</taxon>
        <taxon>Gammaproteobacteria</taxon>
        <taxon>Alteromonadales</taxon>
        <taxon>Echinimonadaceae</taxon>
        <taxon>Neiella</taxon>
    </lineage>
</organism>
<evidence type="ECO:0000313" key="3">
    <source>
        <dbReference type="Proteomes" id="UP001166251"/>
    </source>
</evidence>
<keyword evidence="3" id="KW-1185">Reference proteome</keyword>
<evidence type="ECO:0000313" key="2">
    <source>
        <dbReference type="EMBL" id="MBW8192338.1"/>
    </source>
</evidence>